<dbReference type="InterPro" id="IPR021920">
    <property type="entry name" value="DUF3531"/>
</dbReference>
<evidence type="ECO:0000256" key="1">
    <source>
        <dbReference type="SAM" id="MobiDB-lite"/>
    </source>
</evidence>
<accession>A0A061QZ05</accession>
<dbReference type="AlphaFoldDB" id="A0A061QZ05"/>
<protein>
    <recommendedName>
        <fullName evidence="3">DUF3531 domain-containing protein</fullName>
    </recommendedName>
</protein>
<sequence length="351" mass="40187">MLTKPSRSKFLTPRTENTVFRKRAPPIKGKRLAAQIYCSKGISRRSDPSRQNSGKAADYAERIEREQPDARATGPELPDPTESDLEQEGLLSKDGGIPEWVRNMQDAANAGDVEYKKVLEGTDNDPIKIIKNINAEMERKRQEMFHPENADQEEGKQMRVRFREIAHWNLWIWVKFKNEPSARDKELLREVFKSWFVLGRLSAFNGMSLQVFHHASGDTSYFDYDHEELDSGLTSCFHEMSELQFNGHWARTWLDLGTADEFSLDVLINGISGLSREHVTLTDLIIGGENDDWPVPSLQFEAGHMSEGVPEGLDLAKFGDRKEPVPGYELDELEEIDDIDRYIKDEKNTGW</sequence>
<organism evidence="2">
    <name type="scientific">Tetraselmis sp. GSL018</name>
    <dbReference type="NCBI Taxonomy" id="582737"/>
    <lineage>
        <taxon>Eukaryota</taxon>
        <taxon>Viridiplantae</taxon>
        <taxon>Chlorophyta</taxon>
        <taxon>core chlorophytes</taxon>
        <taxon>Chlorodendrophyceae</taxon>
        <taxon>Chlorodendrales</taxon>
        <taxon>Chlorodendraceae</taxon>
        <taxon>Tetraselmis</taxon>
    </lineage>
</organism>
<name>A0A061QZ05_9CHLO</name>
<dbReference type="PANTHER" id="PTHR46737">
    <property type="entry name" value="OS02G0827600 PROTEIN"/>
    <property type="match status" value="1"/>
</dbReference>
<dbReference type="Pfam" id="PF12049">
    <property type="entry name" value="DUF3531"/>
    <property type="match status" value="1"/>
</dbReference>
<gene>
    <name evidence="2" type="ORF">TSPGSL018_20031</name>
</gene>
<feature type="region of interest" description="Disordered" evidence="1">
    <location>
        <begin position="39"/>
        <end position="96"/>
    </location>
</feature>
<feature type="compositionally biased region" description="Basic and acidic residues" evidence="1">
    <location>
        <begin position="58"/>
        <end position="69"/>
    </location>
</feature>
<dbReference type="EMBL" id="GBEZ01023191">
    <property type="protein sequence ID" value="JAC63679.1"/>
    <property type="molecule type" value="Transcribed_RNA"/>
</dbReference>
<reference evidence="2" key="1">
    <citation type="submission" date="2014-05" db="EMBL/GenBank/DDBJ databases">
        <title>The transcriptome of the halophilic microalga Tetraselmis sp. GSL018 isolated from the Great Salt Lake, Utah.</title>
        <authorList>
            <person name="Jinkerson R.E."/>
            <person name="D'Adamo S."/>
            <person name="Posewitz M.C."/>
        </authorList>
    </citation>
    <scope>NUCLEOTIDE SEQUENCE</scope>
    <source>
        <strain evidence="2">GSL018</strain>
    </source>
</reference>
<feature type="region of interest" description="Disordered" evidence="1">
    <location>
        <begin position="1"/>
        <end position="27"/>
    </location>
</feature>
<evidence type="ECO:0000313" key="2">
    <source>
        <dbReference type="EMBL" id="JAC63679.1"/>
    </source>
</evidence>
<evidence type="ECO:0008006" key="3">
    <source>
        <dbReference type="Google" id="ProtNLM"/>
    </source>
</evidence>
<dbReference type="PANTHER" id="PTHR46737:SF2">
    <property type="entry name" value="OS02G0827600 PROTEIN"/>
    <property type="match status" value="1"/>
</dbReference>
<proteinExistence type="predicted"/>